<dbReference type="Proteomes" id="UP000199607">
    <property type="component" value="Unassembled WGS sequence"/>
</dbReference>
<dbReference type="RefSeq" id="WP_089870270.1">
    <property type="nucleotide sequence ID" value="NZ_FOTC01000003.1"/>
</dbReference>
<dbReference type="Pfam" id="PF13508">
    <property type="entry name" value="Acetyltransf_7"/>
    <property type="match status" value="1"/>
</dbReference>
<keyword evidence="3" id="KW-1185">Reference proteome</keyword>
<evidence type="ECO:0000259" key="1">
    <source>
        <dbReference type="PROSITE" id="PS51186"/>
    </source>
</evidence>
<proteinExistence type="predicted"/>
<reference evidence="3" key="1">
    <citation type="submission" date="2016-10" db="EMBL/GenBank/DDBJ databases">
        <authorList>
            <person name="Varghese N."/>
            <person name="Submissions S."/>
        </authorList>
    </citation>
    <scope>NUCLEOTIDE SEQUENCE [LARGE SCALE GENOMIC DNA]</scope>
    <source>
        <strain evidence="3">CGMCC 1.7738</strain>
    </source>
</reference>
<dbReference type="InterPro" id="IPR000182">
    <property type="entry name" value="GNAT_dom"/>
</dbReference>
<dbReference type="CDD" id="cd04301">
    <property type="entry name" value="NAT_SF"/>
    <property type="match status" value="1"/>
</dbReference>
<dbReference type="Gene3D" id="3.40.630.30">
    <property type="match status" value="1"/>
</dbReference>
<feature type="domain" description="N-acetyltransferase" evidence="1">
    <location>
        <begin position="1"/>
        <end position="126"/>
    </location>
</feature>
<dbReference type="SUPFAM" id="SSF55729">
    <property type="entry name" value="Acyl-CoA N-acyltransferases (Nat)"/>
    <property type="match status" value="1"/>
</dbReference>
<accession>A0A1I4G849</accession>
<evidence type="ECO:0000313" key="3">
    <source>
        <dbReference type="Proteomes" id="UP000199607"/>
    </source>
</evidence>
<name>A0A1I4G849_9EURY</name>
<gene>
    <name evidence="2" type="ORF">SAMN04487950_3101</name>
</gene>
<dbReference type="GO" id="GO:0016747">
    <property type="term" value="F:acyltransferase activity, transferring groups other than amino-acyl groups"/>
    <property type="evidence" value="ECO:0007669"/>
    <property type="project" value="InterPro"/>
</dbReference>
<dbReference type="PROSITE" id="PS51186">
    <property type="entry name" value="GNAT"/>
    <property type="match status" value="1"/>
</dbReference>
<dbReference type="EMBL" id="FOTC01000003">
    <property type="protein sequence ID" value="SFL26154.1"/>
    <property type="molecule type" value="Genomic_DNA"/>
</dbReference>
<organism evidence="2 3">
    <name type="scientific">Halogranum rubrum</name>
    <dbReference type="NCBI Taxonomy" id="553466"/>
    <lineage>
        <taxon>Archaea</taxon>
        <taxon>Methanobacteriati</taxon>
        <taxon>Methanobacteriota</taxon>
        <taxon>Stenosarchaea group</taxon>
        <taxon>Halobacteria</taxon>
        <taxon>Halobacteriales</taxon>
        <taxon>Haloferacaceae</taxon>
    </lineage>
</organism>
<sequence length="126" mass="13509">MSVRPATTDELVAVMRLLDAAVLEAEASVVGDRIDDGAVFVAESERERRVVGALVLDGSHVDAIAVQKERRGRGIGRALVDAASAAVDGALTVDFDEGVRPFYASLGFDIEQRDGRLWGVRRASKE</sequence>
<dbReference type="STRING" id="553466.SAMN04487950_3101"/>
<evidence type="ECO:0000313" key="2">
    <source>
        <dbReference type="EMBL" id="SFL26154.1"/>
    </source>
</evidence>
<dbReference type="InterPro" id="IPR016181">
    <property type="entry name" value="Acyl_CoA_acyltransferase"/>
</dbReference>
<keyword evidence="2" id="KW-0808">Transferase</keyword>
<dbReference type="AlphaFoldDB" id="A0A1I4G849"/>
<protein>
    <submittedName>
        <fullName evidence="2">Acetyltransferase (GNAT) domain-containing protein</fullName>
    </submittedName>
</protein>